<evidence type="ECO:0000313" key="1">
    <source>
        <dbReference type="EMBL" id="SFW24876.1"/>
    </source>
</evidence>
<dbReference type="OrthoDB" id="2110692at2"/>
<reference evidence="1 2" key="1">
    <citation type="submission" date="2016-11" db="EMBL/GenBank/DDBJ databases">
        <authorList>
            <person name="Jaros S."/>
            <person name="Januszkiewicz K."/>
            <person name="Wedrychowicz H."/>
        </authorList>
    </citation>
    <scope>NUCLEOTIDE SEQUENCE [LARGE SCALE GENOMIC DNA]</scope>
    <source>
        <strain evidence="1 2">CGMCC 1.12145</strain>
    </source>
</reference>
<protein>
    <submittedName>
        <fullName evidence="1">Uncharacterized protein</fullName>
    </submittedName>
</protein>
<evidence type="ECO:0000313" key="2">
    <source>
        <dbReference type="Proteomes" id="UP000182248"/>
    </source>
</evidence>
<proteinExistence type="predicted"/>
<dbReference type="AlphaFoldDB" id="A0A1K1MNY1"/>
<organism evidence="1 2">
    <name type="scientific">Sinomicrobium oceani</name>
    <dbReference type="NCBI Taxonomy" id="1150368"/>
    <lineage>
        <taxon>Bacteria</taxon>
        <taxon>Pseudomonadati</taxon>
        <taxon>Bacteroidota</taxon>
        <taxon>Flavobacteriia</taxon>
        <taxon>Flavobacteriales</taxon>
        <taxon>Flavobacteriaceae</taxon>
        <taxon>Sinomicrobium</taxon>
    </lineage>
</organism>
<gene>
    <name evidence="1" type="ORF">SAMN02927921_00691</name>
</gene>
<dbReference type="EMBL" id="FPJE01000003">
    <property type="protein sequence ID" value="SFW24876.1"/>
    <property type="molecule type" value="Genomic_DNA"/>
</dbReference>
<name>A0A1K1MNY1_9FLAO</name>
<dbReference type="Proteomes" id="UP000182248">
    <property type="component" value="Unassembled WGS sequence"/>
</dbReference>
<keyword evidence="2" id="KW-1185">Reference proteome</keyword>
<sequence>MSDFKSWNQKSHARTYLLYPENMELYLSIDETALSQGDPIIKHLPKLTFSVRNKAQEITLNITHSIKYIVKT</sequence>
<dbReference type="RefSeq" id="WP_072315974.1">
    <property type="nucleotide sequence ID" value="NZ_FPJE01000003.1"/>
</dbReference>
<accession>A0A1K1MNY1</accession>